<keyword evidence="4" id="KW-0967">Endosome</keyword>
<dbReference type="AlphaFoldDB" id="A0A665TL44"/>
<dbReference type="GO" id="GO:0031267">
    <property type="term" value="F:small GTPase binding"/>
    <property type="evidence" value="ECO:0007669"/>
    <property type="project" value="TreeGrafter"/>
</dbReference>
<dbReference type="GO" id="GO:0005770">
    <property type="term" value="C:late endosome"/>
    <property type="evidence" value="ECO:0007669"/>
    <property type="project" value="UniProtKB-SubCell"/>
</dbReference>
<sequence>GWNMAAADTQFMLSVGLIEKDVNGDTLWVWCYPSVDSNLRKVLLSKCCLTKEGRDFHTFVFGQFCRTWYYITTVEVQEPTALIKVTHFSVVITAKDFNPEKYAALSRILCRTYVKHGSPVKMMEGYITVLTKGVCQSDENGSFLIKDYDVRKAYLAGSIKVRDGDHHPVHGSDAEEEDCGPSPSCRGVVGVHQVCSGLKLHRLSAMNE</sequence>
<evidence type="ECO:0000256" key="2">
    <source>
        <dbReference type="ARBA" id="ARBA00008641"/>
    </source>
</evidence>
<dbReference type="PANTHER" id="PTHR28544">
    <property type="entry name" value="PROTEIN FAM45A-RELATED"/>
    <property type="match status" value="1"/>
</dbReference>
<comment type="similarity">
    <text evidence="2">Belongs to the DENND10 family.</text>
</comment>
<dbReference type="PROSITE" id="PS50211">
    <property type="entry name" value="DENN"/>
    <property type="match status" value="1"/>
</dbReference>
<evidence type="ECO:0000256" key="1">
    <source>
        <dbReference type="ARBA" id="ARBA00004603"/>
    </source>
</evidence>
<dbReference type="GO" id="GO:0015031">
    <property type="term" value="P:protein transport"/>
    <property type="evidence" value="ECO:0007669"/>
    <property type="project" value="TreeGrafter"/>
</dbReference>
<dbReference type="OMA" id="MMEGYIT"/>
<evidence type="ECO:0000313" key="7">
    <source>
        <dbReference type="Proteomes" id="UP000472264"/>
    </source>
</evidence>
<evidence type="ECO:0000313" key="6">
    <source>
        <dbReference type="Ensembl" id="ENSENLP00000010880.1"/>
    </source>
</evidence>
<protein>
    <submittedName>
        <fullName evidence="6">DENN domain containing 10</fullName>
    </submittedName>
</protein>
<evidence type="ECO:0000259" key="5">
    <source>
        <dbReference type="PROSITE" id="PS50211"/>
    </source>
</evidence>
<name>A0A665TL44_ECHNA</name>
<dbReference type="PANTHER" id="PTHR28544:SF1">
    <property type="entry name" value="DENN DOMAIN-CONTAINING PROTEIN 10-RELATED"/>
    <property type="match status" value="1"/>
</dbReference>
<feature type="domain" description="UDENN" evidence="5">
    <location>
        <begin position="1"/>
        <end position="208"/>
    </location>
</feature>
<keyword evidence="7" id="KW-1185">Reference proteome</keyword>
<dbReference type="InParanoid" id="A0A665TL44"/>
<proteinExistence type="inferred from homology"/>
<dbReference type="Ensembl" id="ENSENLT00000011370.1">
    <property type="protein sequence ID" value="ENSENLP00000010880.1"/>
    <property type="gene ID" value="ENSENLG00000005259.1"/>
</dbReference>
<organism evidence="6 7">
    <name type="scientific">Echeneis naucrates</name>
    <name type="common">Live sharksucker</name>
    <dbReference type="NCBI Taxonomy" id="173247"/>
    <lineage>
        <taxon>Eukaryota</taxon>
        <taxon>Metazoa</taxon>
        <taxon>Chordata</taxon>
        <taxon>Craniata</taxon>
        <taxon>Vertebrata</taxon>
        <taxon>Euteleostomi</taxon>
        <taxon>Actinopterygii</taxon>
        <taxon>Neopterygii</taxon>
        <taxon>Teleostei</taxon>
        <taxon>Neoteleostei</taxon>
        <taxon>Acanthomorphata</taxon>
        <taxon>Carangaria</taxon>
        <taxon>Carangiformes</taxon>
        <taxon>Echeneidae</taxon>
        <taxon>Echeneis</taxon>
    </lineage>
</organism>
<evidence type="ECO:0000256" key="4">
    <source>
        <dbReference type="ARBA" id="ARBA00022753"/>
    </source>
</evidence>
<dbReference type="InterPro" id="IPR042431">
    <property type="entry name" value="FAM45"/>
</dbReference>
<evidence type="ECO:0000256" key="3">
    <source>
        <dbReference type="ARBA" id="ARBA00022658"/>
    </source>
</evidence>
<keyword evidence="3" id="KW-0344">Guanine-nucleotide releasing factor</keyword>
<dbReference type="GO" id="GO:0005085">
    <property type="term" value="F:guanyl-nucleotide exchange factor activity"/>
    <property type="evidence" value="ECO:0007669"/>
    <property type="project" value="UniProtKB-KW"/>
</dbReference>
<dbReference type="Proteomes" id="UP000472264">
    <property type="component" value="Chromosome 15"/>
</dbReference>
<dbReference type="InterPro" id="IPR037516">
    <property type="entry name" value="Tripartite_DENN"/>
</dbReference>
<reference evidence="6" key="2">
    <citation type="submission" date="2025-08" db="UniProtKB">
        <authorList>
            <consortium name="Ensembl"/>
        </authorList>
    </citation>
    <scope>IDENTIFICATION</scope>
</reference>
<reference evidence="6" key="3">
    <citation type="submission" date="2025-09" db="UniProtKB">
        <authorList>
            <consortium name="Ensembl"/>
        </authorList>
    </citation>
    <scope>IDENTIFICATION</scope>
</reference>
<accession>A0A665TL44</accession>
<dbReference type="GO" id="GO:2000641">
    <property type="term" value="P:regulation of early endosome to late endosome transport"/>
    <property type="evidence" value="ECO:0007669"/>
    <property type="project" value="TreeGrafter"/>
</dbReference>
<reference evidence="6" key="1">
    <citation type="submission" date="2021-04" db="EMBL/GenBank/DDBJ databases">
        <authorList>
            <consortium name="Wellcome Sanger Institute Data Sharing"/>
        </authorList>
    </citation>
    <scope>NUCLEOTIDE SEQUENCE [LARGE SCALE GENOMIC DNA]</scope>
</reference>
<comment type="subcellular location">
    <subcellularLocation>
        <location evidence="1">Late endosome</location>
    </subcellularLocation>
</comment>